<gene>
    <name evidence="1" type="ORF">HRTV-29_gp71</name>
</gene>
<sequence>MNAFGDTPTVGQYGTDSGHDFEVVQTDGVEVQVRYNDGRTAWFQDNRFEQDRNGRLTLQ</sequence>
<reference evidence="1" key="1">
    <citation type="submission" date="2021-05" db="EMBL/GenBank/DDBJ databases">
        <title>Diversity, taxonomy and evolution of archaeal viruses of the class Caudoviricetes.</title>
        <authorList>
            <person name="Liu Y."/>
            <person name="Demina T.A."/>
            <person name="Roux S."/>
            <person name="Aiewsakun P."/>
            <person name="Kazlauskas D."/>
            <person name="Simmonds P."/>
            <person name="Prangishvili D."/>
            <person name="Oksanen H.M."/>
            <person name="Krupovic M."/>
        </authorList>
    </citation>
    <scope>NUCLEOTIDE SEQUENCE</scope>
    <source>
        <strain evidence="1">HRTV-29/29</strain>
    </source>
</reference>
<keyword evidence="2" id="KW-1185">Reference proteome</keyword>
<dbReference type="Proteomes" id="UP000827282">
    <property type="component" value="Segment"/>
</dbReference>
<protein>
    <submittedName>
        <fullName evidence="1">Uncharacterized protein</fullName>
    </submittedName>
</protein>
<proteinExistence type="predicted"/>
<dbReference type="EMBL" id="MZ334526">
    <property type="protein sequence ID" value="UBF23349.1"/>
    <property type="molecule type" value="Genomic_DNA"/>
</dbReference>
<accession>A0AAE9BYW0</accession>
<evidence type="ECO:0000313" key="1">
    <source>
        <dbReference type="EMBL" id="UBF23349.1"/>
    </source>
</evidence>
<evidence type="ECO:0000313" key="2">
    <source>
        <dbReference type="Proteomes" id="UP000827282"/>
    </source>
</evidence>
<organism evidence="1 2">
    <name type="scientific">Halorubrum tailed virus 29</name>
    <dbReference type="NCBI Taxonomy" id="2878010"/>
    <lineage>
        <taxon>Viruses</taxon>
        <taxon>Duplodnaviria</taxon>
        <taxon>Heunggongvirae</taxon>
        <taxon>Uroviricota</taxon>
        <taxon>Caudoviricetes</taxon>
        <taxon>Kirjokansivirales</taxon>
        <taxon>Haloferuviridae</taxon>
        <taxon>Dpdavirus</taxon>
        <taxon>Dpdavirus caudatum</taxon>
        <taxon>Dpdavirus HRTV29</taxon>
    </lineage>
</organism>
<name>A0AAE9BYW0_9CAUD</name>